<dbReference type="RefSeq" id="WP_283383441.1">
    <property type="nucleotide sequence ID" value="NZ_JASHIE010000019.1"/>
</dbReference>
<dbReference type="EMBL" id="JASHIE010000019">
    <property type="protein sequence ID" value="MDI9877335.1"/>
    <property type="molecule type" value="Genomic_DNA"/>
</dbReference>
<comment type="caution">
    <text evidence="1">The sequence shown here is derived from an EMBL/GenBank/DDBJ whole genome shotgun (WGS) entry which is preliminary data.</text>
</comment>
<name>A0ABT6Z880_9BACT</name>
<gene>
    <name evidence="1" type="ORF">QM481_22535</name>
</gene>
<evidence type="ECO:0000313" key="1">
    <source>
        <dbReference type="EMBL" id="MDI9877335.1"/>
    </source>
</evidence>
<sequence length="134" mass="15948">MKFVYILNRKNNLVEFCKINSERYDVLISLTSFTLKEGLLPVEFDIYKIENLINTLLYERSLKPLDIPDYEGRFSEDEIFEFRIFKEINLKLCNTGFDNKIIFLINIYESILKDESPYFLMFTKYLGAVGRRNG</sequence>
<accession>A0ABT6Z880</accession>
<keyword evidence="2" id="KW-1185">Reference proteome</keyword>
<organism evidence="1 2">
    <name type="scientific">Flectobacillus rivi</name>
    <dbReference type="NCBI Taxonomy" id="2984209"/>
    <lineage>
        <taxon>Bacteria</taxon>
        <taxon>Pseudomonadati</taxon>
        <taxon>Bacteroidota</taxon>
        <taxon>Cytophagia</taxon>
        <taxon>Cytophagales</taxon>
        <taxon>Flectobacillaceae</taxon>
        <taxon>Flectobacillus</taxon>
    </lineage>
</organism>
<proteinExistence type="predicted"/>
<dbReference type="Proteomes" id="UP001225761">
    <property type="component" value="Unassembled WGS sequence"/>
</dbReference>
<evidence type="ECO:0000313" key="2">
    <source>
        <dbReference type="Proteomes" id="UP001225761"/>
    </source>
</evidence>
<reference evidence="1 2" key="1">
    <citation type="submission" date="2023-05" db="EMBL/GenBank/DDBJ databases">
        <title>Novel species of genus Flectobacillus isolated from stream in China.</title>
        <authorList>
            <person name="Lu H."/>
        </authorList>
    </citation>
    <scope>NUCLEOTIDE SEQUENCE [LARGE SCALE GENOMIC DNA]</scope>
    <source>
        <strain evidence="1 2">LFS242W</strain>
    </source>
</reference>
<protein>
    <submittedName>
        <fullName evidence="1">Uncharacterized protein</fullName>
    </submittedName>
</protein>